<feature type="transmembrane region" description="Helical" evidence="1">
    <location>
        <begin position="16"/>
        <end position="38"/>
    </location>
</feature>
<keyword evidence="1" id="KW-0472">Membrane</keyword>
<feature type="transmembrane region" description="Helical" evidence="1">
    <location>
        <begin position="113"/>
        <end position="131"/>
    </location>
</feature>
<feature type="transmembrane region" description="Helical" evidence="1">
    <location>
        <begin position="81"/>
        <end position="101"/>
    </location>
</feature>
<protein>
    <recommendedName>
        <fullName evidence="4">Transporter</fullName>
    </recommendedName>
</protein>
<dbReference type="Proteomes" id="UP000000230">
    <property type="component" value="Chromosome"/>
</dbReference>
<dbReference type="AlphaFoldDB" id="A0A9J9GG29"/>
<keyword evidence="1" id="KW-1133">Transmembrane helix</keyword>
<evidence type="ECO:0000313" key="2">
    <source>
        <dbReference type="EMBL" id="ABP60176.1"/>
    </source>
</evidence>
<dbReference type="KEGG" id="ent:Ent638_1496"/>
<accession>A0A9J9GG29</accession>
<reference evidence="3" key="1">
    <citation type="journal article" date="2010" name="PLoS Genet.">
        <title>Genome sequence of the plant growth promoting endophytic bacterium Enterobacter sp. 638.</title>
        <authorList>
            <person name="Taghavi S."/>
            <person name="van der Lelie D."/>
            <person name="Hoffman A."/>
            <person name="Zhang Y.B."/>
            <person name="Walla M.D."/>
            <person name="Vangronsveld J."/>
            <person name="Newman L."/>
            <person name="Monchy S."/>
        </authorList>
    </citation>
    <scope>NUCLEOTIDE SEQUENCE [LARGE SCALE GENOMIC DNA]</scope>
    <source>
        <strain evidence="3">638</strain>
    </source>
</reference>
<proteinExistence type="predicted"/>
<dbReference type="EMBL" id="CP000653">
    <property type="protein sequence ID" value="ABP60176.1"/>
    <property type="molecule type" value="Genomic_DNA"/>
</dbReference>
<evidence type="ECO:0000256" key="1">
    <source>
        <dbReference type="SAM" id="Phobius"/>
    </source>
</evidence>
<name>A0A9J9GG29_ENT38</name>
<gene>
    <name evidence="2" type="ordered locus">Ent638_1496</name>
</gene>
<organism evidence="2 3">
    <name type="scientific">Enterobacter sp. (strain 638)</name>
    <dbReference type="NCBI Taxonomy" id="399742"/>
    <lineage>
        <taxon>Bacteria</taxon>
        <taxon>Pseudomonadati</taxon>
        <taxon>Pseudomonadota</taxon>
        <taxon>Gammaproteobacteria</taxon>
        <taxon>Enterobacterales</taxon>
        <taxon>Enterobacteriaceae</taxon>
        <taxon>Enterobacter</taxon>
    </lineage>
</organism>
<evidence type="ECO:0000313" key="3">
    <source>
        <dbReference type="Proteomes" id="UP000000230"/>
    </source>
</evidence>
<evidence type="ECO:0008006" key="4">
    <source>
        <dbReference type="Google" id="ProtNLM"/>
    </source>
</evidence>
<keyword evidence="1" id="KW-0812">Transmembrane</keyword>
<sequence>MLSIRSRIMNIIRNSLLTTVSACILFALVSWALLYFWLSLVHTVEEKVAATVPASPLVYACIALSFFFLIIQRKPGALKELAIVTMSVFVMLIYIVFAFNMLMNSKPDIYDLLFYYECFLMIFFCGTPLYLSMRMI</sequence>
<feature type="transmembrane region" description="Helical" evidence="1">
    <location>
        <begin position="50"/>
        <end position="69"/>
    </location>
</feature>
<keyword evidence="3" id="KW-1185">Reference proteome</keyword>